<organism evidence="2 3">
    <name type="scientific">Empedobacter brevis NBRC 14943 = ATCC 43319</name>
    <dbReference type="NCBI Taxonomy" id="1218108"/>
    <lineage>
        <taxon>Bacteria</taxon>
        <taxon>Pseudomonadati</taxon>
        <taxon>Bacteroidota</taxon>
        <taxon>Flavobacteriia</taxon>
        <taxon>Flavobacteriales</taxon>
        <taxon>Weeksellaceae</taxon>
        <taxon>Empedobacter</taxon>
    </lineage>
</organism>
<evidence type="ECO:0000313" key="2">
    <source>
        <dbReference type="EMBL" id="GEM52596.1"/>
    </source>
</evidence>
<dbReference type="InterPro" id="IPR018306">
    <property type="entry name" value="Phage_T5_Orf172_DNA-bd"/>
</dbReference>
<dbReference type="OrthoDB" id="9814995at2"/>
<dbReference type="GeneID" id="84651373"/>
<gene>
    <name evidence="2" type="primary">yeeC</name>
    <name evidence="2" type="ORF">EB1_23860</name>
</gene>
<evidence type="ECO:0000259" key="1">
    <source>
        <dbReference type="SMART" id="SM00974"/>
    </source>
</evidence>
<dbReference type="SMART" id="SM00974">
    <property type="entry name" value="T5orf172"/>
    <property type="match status" value="1"/>
</dbReference>
<dbReference type="STRING" id="1218108.GCA_000382425_03339"/>
<feature type="domain" description="Bacteriophage T5 Orf172 DNA-binding" evidence="1">
    <location>
        <begin position="285"/>
        <end position="378"/>
    </location>
</feature>
<sequence length="398" mass="45689">MAKTLDDIFDDDDLGLLNSNQPQNYIKTDEDRLIDAFEEINSFYETNKREPSNSSMSEYSLSSRLKELRTNDNKKGVLKAFDRYNLLGDYEPKIESLDDILADDELGLLDTDGDSSIFEFNYVPKEPTRDKADYIAQRSSIPEKEFTKYGMMFKQVHQELKEGKRRFKEFKNAETNLKEGNFYLVDGLLAYLEVSKAEKVLKENTSGDRVRLEGRTVTIFENGTISNMLFRSLGKAIQKNGKLITDVIDGGEKELFKNAGVDYQEDISSGWIYILKSKSKNPEIASINDLYKIGLSTTTVKERIKNASKSSTYLFDEVEDVYSCEIANVNIHKFESLLHRFFGNVCLDLDIYNNGERINPREWFVAPLHIIQEAINLLINGTIVNYKYDNDSQSIKLK</sequence>
<name>A0A511NIN8_9FLAO</name>
<proteinExistence type="predicted"/>
<dbReference type="Proteomes" id="UP000321245">
    <property type="component" value="Unassembled WGS sequence"/>
</dbReference>
<dbReference type="EMBL" id="BJXC01000017">
    <property type="protein sequence ID" value="GEM52596.1"/>
    <property type="molecule type" value="Genomic_DNA"/>
</dbReference>
<dbReference type="RefSeq" id="WP_033422786.1">
    <property type="nucleotide sequence ID" value="NZ_BJXC01000017.1"/>
</dbReference>
<accession>A0A511NIN8</accession>
<evidence type="ECO:0000313" key="3">
    <source>
        <dbReference type="Proteomes" id="UP000321245"/>
    </source>
</evidence>
<reference evidence="2 3" key="1">
    <citation type="submission" date="2019-07" db="EMBL/GenBank/DDBJ databases">
        <title>Whole genome shotgun sequence of Empedobacter brevis NBRC 14943.</title>
        <authorList>
            <person name="Hosoyama A."/>
            <person name="Uohara A."/>
            <person name="Ohji S."/>
            <person name="Ichikawa N."/>
        </authorList>
    </citation>
    <scope>NUCLEOTIDE SEQUENCE [LARGE SCALE GENOMIC DNA]</scope>
    <source>
        <strain evidence="2 3">NBRC 14943</strain>
    </source>
</reference>
<comment type="caution">
    <text evidence="2">The sequence shown here is derived from an EMBL/GenBank/DDBJ whole genome shotgun (WGS) entry which is preliminary data.</text>
</comment>
<dbReference type="Pfam" id="PF10544">
    <property type="entry name" value="T5orf172"/>
    <property type="match status" value="1"/>
</dbReference>
<protein>
    <recommendedName>
        <fullName evidence="1">Bacteriophage T5 Orf172 DNA-binding domain-containing protein</fullName>
    </recommendedName>
</protein>
<dbReference type="AlphaFoldDB" id="A0A511NIN8"/>
<keyword evidence="3" id="KW-1185">Reference proteome</keyword>